<dbReference type="InterPro" id="IPR004381">
    <property type="entry name" value="Glycerate_kinase"/>
</dbReference>
<organism evidence="1">
    <name type="scientific">marine sediment metagenome</name>
    <dbReference type="NCBI Taxonomy" id="412755"/>
    <lineage>
        <taxon>unclassified sequences</taxon>
        <taxon>metagenomes</taxon>
        <taxon>ecological metagenomes</taxon>
    </lineage>
</organism>
<dbReference type="SUPFAM" id="SSF110738">
    <property type="entry name" value="Glycerate kinase I"/>
    <property type="match status" value="1"/>
</dbReference>
<dbReference type="InterPro" id="IPR018197">
    <property type="entry name" value="Glycerate_kinase_RE-like"/>
</dbReference>
<dbReference type="GO" id="GO:0031388">
    <property type="term" value="P:organic acid phosphorylation"/>
    <property type="evidence" value="ECO:0007669"/>
    <property type="project" value="InterPro"/>
</dbReference>
<gene>
    <name evidence="1" type="ORF">S12H4_32542</name>
</gene>
<accession>X1TIP8</accession>
<dbReference type="Pfam" id="PF02595">
    <property type="entry name" value="Gly_kinase"/>
    <property type="match status" value="1"/>
</dbReference>
<feature type="non-terminal residue" evidence="1">
    <location>
        <position position="1"/>
    </location>
</feature>
<proteinExistence type="predicted"/>
<evidence type="ECO:0000313" key="1">
    <source>
        <dbReference type="EMBL" id="GAI91241.1"/>
    </source>
</evidence>
<dbReference type="EMBL" id="BARW01019090">
    <property type="protein sequence ID" value="GAI91241.1"/>
    <property type="molecule type" value="Genomic_DNA"/>
</dbReference>
<evidence type="ECO:0008006" key="2">
    <source>
        <dbReference type="Google" id="ProtNLM"/>
    </source>
</evidence>
<name>X1TIP8_9ZZZZ</name>
<sequence length="107" mass="11210">SEVVGLTDYLKEASLVFTGEGRIDTQTLFGKTVAGVAAKAKALHIPVVAIAGAVDGDSKEFSRHGIDGALSIVPGPISLRKSMANAEKLIADAAERALRLILIRLEK</sequence>
<dbReference type="AlphaFoldDB" id="X1TIP8"/>
<dbReference type="InterPro" id="IPR036129">
    <property type="entry name" value="Glycerate_kinase_sf"/>
</dbReference>
<dbReference type="GO" id="GO:0008887">
    <property type="term" value="F:glycerate kinase activity"/>
    <property type="evidence" value="ECO:0007669"/>
    <property type="project" value="InterPro"/>
</dbReference>
<dbReference type="PANTHER" id="PTHR21599:SF0">
    <property type="entry name" value="GLYCERATE KINASE"/>
    <property type="match status" value="1"/>
</dbReference>
<protein>
    <recommendedName>
        <fullName evidence="2">Glycerate kinase</fullName>
    </recommendedName>
</protein>
<comment type="caution">
    <text evidence="1">The sequence shown here is derived from an EMBL/GenBank/DDBJ whole genome shotgun (WGS) entry which is preliminary data.</text>
</comment>
<reference evidence="1" key="1">
    <citation type="journal article" date="2014" name="Front. Microbiol.">
        <title>High frequency of phylogenetically diverse reductive dehalogenase-homologous genes in deep subseafloor sedimentary metagenomes.</title>
        <authorList>
            <person name="Kawai M."/>
            <person name="Futagami T."/>
            <person name="Toyoda A."/>
            <person name="Takaki Y."/>
            <person name="Nishi S."/>
            <person name="Hori S."/>
            <person name="Arai W."/>
            <person name="Tsubouchi T."/>
            <person name="Morono Y."/>
            <person name="Uchiyama I."/>
            <person name="Ito T."/>
            <person name="Fujiyama A."/>
            <person name="Inagaki F."/>
            <person name="Takami H."/>
        </authorList>
    </citation>
    <scope>NUCLEOTIDE SEQUENCE</scope>
    <source>
        <strain evidence="1">Expedition CK06-06</strain>
    </source>
</reference>
<dbReference type="PANTHER" id="PTHR21599">
    <property type="entry name" value="GLYCERATE KINASE"/>
    <property type="match status" value="1"/>
</dbReference>
<dbReference type="Gene3D" id="3.40.50.10350">
    <property type="entry name" value="Glycerate kinase, domain 1"/>
    <property type="match status" value="1"/>
</dbReference>